<feature type="transmembrane region" description="Helical" evidence="6">
    <location>
        <begin position="135"/>
        <end position="152"/>
    </location>
</feature>
<keyword evidence="2" id="KW-1003">Cell membrane</keyword>
<organism evidence="7 8">
    <name type="scientific">Sinorhizobium numidicum</name>
    <dbReference type="NCBI Taxonomy" id="680248"/>
    <lineage>
        <taxon>Bacteria</taxon>
        <taxon>Pseudomonadati</taxon>
        <taxon>Pseudomonadota</taxon>
        <taxon>Alphaproteobacteria</taxon>
        <taxon>Hyphomicrobiales</taxon>
        <taxon>Rhizobiaceae</taxon>
        <taxon>Sinorhizobium/Ensifer group</taxon>
        <taxon>Sinorhizobium</taxon>
    </lineage>
</organism>
<evidence type="ECO:0000313" key="8">
    <source>
        <dbReference type="Proteomes" id="UP001235547"/>
    </source>
</evidence>
<accession>A0ABY8CRI3</accession>
<dbReference type="NCBIfam" id="TIGR00374">
    <property type="entry name" value="flippase-like domain"/>
    <property type="match status" value="1"/>
</dbReference>
<evidence type="ECO:0000313" key="7">
    <source>
        <dbReference type="EMBL" id="WEX81255.1"/>
    </source>
</evidence>
<feature type="transmembrane region" description="Helical" evidence="6">
    <location>
        <begin position="260"/>
        <end position="279"/>
    </location>
</feature>
<keyword evidence="4 6" id="KW-1133">Transmembrane helix</keyword>
<evidence type="ECO:0000256" key="1">
    <source>
        <dbReference type="ARBA" id="ARBA00004651"/>
    </source>
</evidence>
<keyword evidence="8" id="KW-1185">Reference proteome</keyword>
<feature type="transmembrane region" description="Helical" evidence="6">
    <location>
        <begin position="299"/>
        <end position="325"/>
    </location>
</feature>
<reference evidence="7 8" key="1">
    <citation type="submission" date="2023-03" db="EMBL/GenBank/DDBJ databases">
        <authorList>
            <person name="Kaur S."/>
            <person name="Espinosa-Saiz D."/>
            <person name="Velazquez E."/>
            <person name="Menendez E."/>
            <person name="diCenzo G.C."/>
        </authorList>
    </citation>
    <scope>NUCLEOTIDE SEQUENCE [LARGE SCALE GENOMIC DNA]</scope>
    <source>
        <strain evidence="7 8">LMG 27395</strain>
    </source>
</reference>
<dbReference type="PANTHER" id="PTHR39087:SF2">
    <property type="entry name" value="UPF0104 MEMBRANE PROTEIN MJ1595"/>
    <property type="match status" value="1"/>
</dbReference>
<dbReference type="PANTHER" id="PTHR39087">
    <property type="entry name" value="UPF0104 MEMBRANE PROTEIN MJ1595"/>
    <property type="match status" value="1"/>
</dbReference>
<dbReference type="EMBL" id="CP120370">
    <property type="protein sequence ID" value="WEX81255.1"/>
    <property type="molecule type" value="Genomic_DNA"/>
</dbReference>
<gene>
    <name evidence="7" type="ORF">PYH38_000649</name>
</gene>
<dbReference type="Proteomes" id="UP001235547">
    <property type="component" value="Chromosome 2"/>
</dbReference>
<sequence>MVDGDQLLRGRFNTTLRVGLGLIAGAAFVVLVLRDVNLAEVSDLLQRATLAPLFLAVLAFVADFLLRAVRFWIMLGQTTGRSLPLGPTIGPFIASFGMSDVLPLRLGDGFRVLWFSRRFGISAGTVLGTMIVERILDLVTIVILGAGALMLAEVSAPAALMRNFQLVLVVALAGGLGMLFVPALLSRLFERLFRGVELSIASSLLSALKATSAAVLQVGSWRRIAVLTVISLALWILESLVLIGAWLSLGGSPDHLLQPFVAFAFSTLGTLVPSLPGHFGAFEFFGVQAFALVGVDAQMAVAVVLLAHVILWAPTAIFGISWLLFGAYERVQRPT</sequence>
<feature type="transmembrane region" description="Helical" evidence="6">
    <location>
        <begin position="12"/>
        <end position="33"/>
    </location>
</feature>
<comment type="subcellular location">
    <subcellularLocation>
        <location evidence="1">Cell membrane</location>
        <topology evidence="1">Multi-pass membrane protein</topology>
    </subcellularLocation>
</comment>
<evidence type="ECO:0000256" key="2">
    <source>
        <dbReference type="ARBA" id="ARBA00022475"/>
    </source>
</evidence>
<evidence type="ECO:0000256" key="4">
    <source>
        <dbReference type="ARBA" id="ARBA00022989"/>
    </source>
</evidence>
<protein>
    <submittedName>
        <fullName evidence="7">Flippase-like domain-containing protein</fullName>
    </submittedName>
</protein>
<evidence type="ECO:0000256" key="6">
    <source>
        <dbReference type="SAM" id="Phobius"/>
    </source>
</evidence>
<dbReference type="Pfam" id="PF03706">
    <property type="entry name" value="LPG_synthase_TM"/>
    <property type="match status" value="1"/>
</dbReference>
<feature type="transmembrane region" description="Helical" evidence="6">
    <location>
        <begin position="53"/>
        <end position="73"/>
    </location>
</feature>
<feature type="transmembrane region" description="Helical" evidence="6">
    <location>
        <begin position="224"/>
        <end position="248"/>
    </location>
</feature>
<dbReference type="RefSeq" id="WP_280731996.1">
    <property type="nucleotide sequence ID" value="NZ_CP120367.1"/>
</dbReference>
<feature type="transmembrane region" description="Helical" evidence="6">
    <location>
        <begin position="164"/>
        <end position="186"/>
    </location>
</feature>
<evidence type="ECO:0000256" key="3">
    <source>
        <dbReference type="ARBA" id="ARBA00022692"/>
    </source>
</evidence>
<name>A0ABY8CRI3_9HYPH</name>
<keyword evidence="3 6" id="KW-0812">Transmembrane</keyword>
<evidence type="ECO:0000256" key="5">
    <source>
        <dbReference type="ARBA" id="ARBA00023136"/>
    </source>
</evidence>
<keyword evidence="5 6" id="KW-0472">Membrane</keyword>
<dbReference type="InterPro" id="IPR022791">
    <property type="entry name" value="L-PG_synthase/AglD"/>
</dbReference>
<proteinExistence type="predicted"/>